<evidence type="ECO:0000313" key="8">
    <source>
        <dbReference type="Proteomes" id="UP000632195"/>
    </source>
</evidence>
<comment type="catalytic activity">
    <reaction evidence="6">
        <text>Endonucleolytic cleavage of RNA, removing 5'-extranucleotides from tRNA precursor.</text>
        <dbReference type="EC" id="3.1.26.5"/>
    </reaction>
</comment>
<dbReference type="EMBL" id="BMNY01000001">
    <property type="protein sequence ID" value="GGM72018.1"/>
    <property type="molecule type" value="Genomic_DNA"/>
</dbReference>
<dbReference type="SUPFAM" id="SSF101744">
    <property type="entry name" value="Rof/RNase P subunit-like"/>
    <property type="match status" value="1"/>
</dbReference>
<dbReference type="GO" id="GO:0004526">
    <property type="term" value="F:ribonuclease P activity"/>
    <property type="evidence" value="ECO:0007669"/>
    <property type="project" value="UniProtKB-UniRule"/>
</dbReference>
<keyword evidence="8" id="KW-1185">Reference proteome</keyword>
<dbReference type="HAMAP" id="MF_00754">
    <property type="entry name" value="RNase_P_1"/>
    <property type="match status" value="1"/>
</dbReference>
<comment type="caution">
    <text evidence="7">The sequence shown here is derived from an EMBL/GenBank/DDBJ whole genome shotgun (WGS) entry which is preliminary data.</text>
</comment>
<accession>A0AA37BR00</accession>
<comment type="similarity">
    <text evidence="6">Belongs to the eukaryotic/archaeal RNase P protein component 1 family.</text>
</comment>
<protein>
    <recommendedName>
        <fullName evidence="6">Ribonuclease P protein component 1</fullName>
        <shortName evidence="6">RNase P component 1</shortName>
        <ecNumber evidence="6">3.1.26.5</ecNumber>
    </recommendedName>
    <alternativeName>
        <fullName evidence="6">Rpp29</fullName>
    </alternativeName>
</protein>
<evidence type="ECO:0000256" key="2">
    <source>
        <dbReference type="ARBA" id="ARBA00022694"/>
    </source>
</evidence>
<evidence type="ECO:0000256" key="6">
    <source>
        <dbReference type="HAMAP-Rule" id="MF_00754"/>
    </source>
</evidence>
<dbReference type="GO" id="GO:0030677">
    <property type="term" value="C:ribonuclease P complex"/>
    <property type="evidence" value="ECO:0007669"/>
    <property type="project" value="UniProtKB-UniRule"/>
</dbReference>
<dbReference type="Pfam" id="PF01868">
    <property type="entry name" value="RNase_P-MRP_p29"/>
    <property type="match status" value="1"/>
</dbReference>
<organism evidence="7 8">
    <name type="scientific">Thermogymnomonas acidicola</name>
    <dbReference type="NCBI Taxonomy" id="399579"/>
    <lineage>
        <taxon>Archaea</taxon>
        <taxon>Methanobacteriati</taxon>
        <taxon>Thermoplasmatota</taxon>
        <taxon>Thermoplasmata</taxon>
        <taxon>Thermoplasmatales</taxon>
        <taxon>Thermogymnomonas</taxon>
    </lineage>
</organism>
<evidence type="ECO:0000256" key="4">
    <source>
        <dbReference type="ARBA" id="ARBA00022759"/>
    </source>
</evidence>
<evidence type="ECO:0000256" key="1">
    <source>
        <dbReference type="ARBA" id="ARBA00022490"/>
    </source>
</evidence>
<keyword evidence="4 6" id="KW-0255">Endonuclease</keyword>
<dbReference type="SMART" id="SM00538">
    <property type="entry name" value="POP4"/>
    <property type="match status" value="1"/>
</dbReference>
<reference evidence="7" key="1">
    <citation type="journal article" date="2014" name="Int. J. Syst. Evol. Microbiol.">
        <title>Complete genome sequence of Corynebacterium casei LMG S-19264T (=DSM 44701T), isolated from a smear-ripened cheese.</title>
        <authorList>
            <consortium name="US DOE Joint Genome Institute (JGI-PGF)"/>
            <person name="Walter F."/>
            <person name="Albersmeier A."/>
            <person name="Kalinowski J."/>
            <person name="Ruckert C."/>
        </authorList>
    </citation>
    <scope>NUCLEOTIDE SEQUENCE</scope>
    <source>
        <strain evidence="7">JCM 13583</strain>
    </source>
</reference>
<gene>
    <name evidence="6" type="primary">rnp1</name>
    <name evidence="7" type="ORF">GCM10007108_07670</name>
</gene>
<keyword evidence="3 6" id="KW-0540">Nuclease</keyword>
<reference evidence="7" key="2">
    <citation type="submission" date="2022-09" db="EMBL/GenBank/DDBJ databases">
        <authorList>
            <person name="Sun Q."/>
            <person name="Ohkuma M."/>
        </authorList>
    </citation>
    <scope>NUCLEOTIDE SEQUENCE</scope>
    <source>
        <strain evidence="7">JCM 13583</strain>
    </source>
</reference>
<evidence type="ECO:0000256" key="5">
    <source>
        <dbReference type="ARBA" id="ARBA00022801"/>
    </source>
</evidence>
<dbReference type="InterPro" id="IPR023534">
    <property type="entry name" value="Rof/RNase_P-like"/>
</dbReference>
<keyword evidence="2 6" id="KW-0819">tRNA processing</keyword>
<dbReference type="GO" id="GO:0001682">
    <property type="term" value="P:tRNA 5'-leader removal"/>
    <property type="evidence" value="ECO:0007669"/>
    <property type="project" value="UniProtKB-UniRule"/>
</dbReference>
<comment type="subunit">
    <text evidence="6">Consists of a catalytic RNA component and at least 4-5 protein subunits.</text>
</comment>
<dbReference type="InterPro" id="IPR002730">
    <property type="entry name" value="Rpp29/RNP1"/>
</dbReference>
<evidence type="ECO:0000313" key="7">
    <source>
        <dbReference type="EMBL" id="GGM72018.1"/>
    </source>
</evidence>
<dbReference type="EC" id="3.1.26.5" evidence="6"/>
<dbReference type="Gene3D" id="2.30.30.210">
    <property type="entry name" value="Ribonuclease P/MRP, subunit p29"/>
    <property type="match status" value="1"/>
</dbReference>
<name>A0AA37BR00_9ARCH</name>
<dbReference type="InterPro" id="IPR036980">
    <property type="entry name" value="RNase_P/MRP_Rpp29_sf"/>
</dbReference>
<dbReference type="Proteomes" id="UP000632195">
    <property type="component" value="Unassembled WGS sequence"/>
</dbReference>
<proteinExistence type="inferred from homology"/>
<dbReference type="InterPro" id="IPR023538">
    <property type="entry name" value="RNP1"/>
</dbReference>
<evidence type="ECO:0000256" key="3">
    <source>
        <dbReference type="ARBA" id="ARBA00022722"/>
    </source>
</evidence>
<sequence>MRNLRDYLDDLIGYHCEVVRSSNSALVGIGGKIVDETRNMVYIGSGRRVRAVPKGVVTLKISKPGREVYLKGPLLCYRPEDRLKESRRIERNLRRGGVNGN</sequence>
<dbReference type="AlphaFoldDB" id="A0AA37BR00"/>
<keyword evidence="1 6" id="KW-0963">Cytoplasm</keyword>
<dbReference type="RefSeq" id="WP_188680472.1">
    <property type="nucleotide sequence ID" value="NZ_BMNY01000001.1"/>
</dbReference>
<keyword evidence="5 6" id="KW-0378">Hydrolase</keyword>
<comment type="function">
    <text evidence="6">Part of ribonuclease P, a protein complex that generates mature tRNA molecules by cleaving their 5'-ends.</text>
</comment>
<comment type="subcellular location">
    <subcellularLocation>
        <location evidence="6">Cytoplasm</location>
    </subcellularLocation>
</comment>
<dbReference type="GO" id="GO:0005737">
    <property type="term" value="C:cytoplasm"/>
    <property type="evidence" value="ECO:0007669"/>
    <property type="project" value="UniProtKB-SubCell"/>
</dbReference>
<dbReference type="GO" id="GO:0003723">
    <property type="term" value="F:RNA binding"/>
    <property type="evidence" value="ECO:0007669"/>
    <property type="project" value="InterPro"/>
</dbReference>